<name>B2TQM8_CLOBB</name>
<reference evidence="2" key="1">
    <citation type="submission" date="2009-06" db="EMBL/GenBank/DDBJ databases">
        <authorList>
            <consortium name="US DOE Joint Genome Institute (JGI-PGF)"/>
            <person name="Lucas S."/>
            <person name="Copeland A."/>
            <person name="Lapidus A."/>
            <person name="Glavina del Rio T."/>
            <person name="Dalin E."/>
            <person name="Tice H."/>
            <person name="Bruce D."/>
            <person name="Goodwin L."/>
            <person name="Pitluck S."/>
            <person name="Kyrpides N."/>
            <person name="Mavromatis K."/>
            <person name="Ivanova N."/>
            <person name="Saunders E."/>
            <person name="Brettin T."/>
            <person name="Detter J.C."/>
            <person name="Han C."/>
            <person name="Larimer F."/>
            <person name="Land M."/>
            <person name="Hauser L."/>
            <person name="Markowitz V."/>
            <person name="Cheng J.-F."/>
            <person name="Hugenholtz P."/>
            <person name="Woyke T."/>
            <person name="Wu D."/>
            <person name="Gronow S."/>
            <person name="Klenk H.-P."/>
            <person name="Eisen J.A."/>
        </authorList>
    </citation>
    <scope>NUCLEOTIDE SEQUENCE</scope>
    <source>
        <strain evidence="2">Eklund 17B</strain>
    </source>
</reference>
<dbReference type="AlphaFoldDB" id="B2TQM8"/>
<dbReference type="InterPro" id="IPR005883">
    <property type="entry name" value="PilM"/>
</dbReference>
<protein>
    <submittedName>
        <fullName evidence="2">Type IV pilus assembly protein PilM</fullName>
    </submittedName>
</protein>
<accession>B2TQM8</accession>
<dbReference type="Gene3D" id="3.30.1490.300">
    <property type="match status" value="1"/>
</dbReference>
<gene>
    <name evidence="2" type="ordered locus">CLL_A3299</name>
</gene>
<dbReference type="CDD" id="cd24049">
    <property type="entry name" value="ASKHA_NBD_PilM"/>
    <property type="match status" value="1"/>
</dbReference>
<dbReference type="PANTHER" id="PTHR32432">
    <property type="entry name" value="CELL DIVISION PROTEIN FTSA-RELATED"/>
    <property type="match status" value="1"/>
</dbReference>
<keyword evidence="1" id="KW-0175">Coiled coil</keyword>
<sequence>MKKINFDFNKVKDFMNLDINDLKAKLAKANEKNKSLKVKKEKKRKVVAFDIGSTNIKIAEGTYYKGILSIENLIDIPTPTEAIIDGNIEKKELLVSILQKALNENGINAKEGICTNNSSLIINREILIPDVKEEELDTVVRYEIQQYLPINLDDYVLQMTKIGEEFSDEGKKLEIRAIAYPEKMAKGYYDLLMALNLKPFALDVNYNALNKLLNHIEVINNHKLNIEESLVFIDMGATSLDVNIYNNGVLKFTRIIKAGGKYLDEILYENMNIPIEETEKFKSQDIDLKEEELEFQNQIIIDTLDEWVDKIEKIIQFYKSKNFDDDINKIFIYGRTSRIKNLEQYITSKIGIETIKIRNIPEIINDSNIEVDENIDNFINAVGSLIRL</sequence>
<feature type="coiled-coil region" evidence="1">
    <location>
        <begin position="12"/>
        <end position="46"/>
    </location>
</feature>
<evidence type="ECO:0000313" key="2">
    <source>
        <dbReference type="EMBL" id="ACD24488.1"/>
    </source>
</evidence>
<dbReference type="InterPro" id="IPR050696">
    <property type="entry name" value="FtsA/MreB"/>
</dbReference>
<proteinExistence type="predicted"/>
<dbReference type="Gene3D" id="3.30.420.40">
    <property type="match status" value="2"/>
</dbReference>
<dbReference type="InterPro" id="IPR043129">
    <property type="entry name" value="ATPase_NBD"/>
</dbReference>
<evidence type="ECO:0000256" key="1">
    <source>
        <dbReference type="SAM" id="Coils"/>
    </source>
</evidence>
<dbReference type="SUPFAM" id="SSF53067">
    <property type="entry name" value="Actin-like ATPase domain"/>
    <property type="match status" value="2"/>
</dbReference>
<dbReference type="PANTHER" id="PTHR32432:SF3">
    <property type="entry name" value="ETHANOLAMINE UTILIZATION PROTEIN EUTJ"/>
    <property type="match status" value="1"/>
</dbReference>
<dbReference type="Pfam" id="PF11104">
    <property type="entry name" value="PilM_2"/>
    <property type="match status" value="1"/>
</dbReference>
<dbReference type="HOGENOM" id="CLU_050686_3_1_9"/>
<dbReference type="PATRIC" id="fig|935198.13.peg.3265"/>
<dbReference type="KEGG" id="cbk:CLL_A3299"/>
<dbReference type="PIRSF" id="PIRSF019169">
    <property type="entry name" value="PilM"/>
    <property type="match status" value="1"/>
</dbReference>
<accession>U4P9H2</accession>
<dbReference type="EMBL" id="CP001056">
    <property type="protein sequence ID" value="ACD24488.1"/>
    <property type="molecule type" value="Genomic_DNA"/>
</dbReference>
<reference evidence="2" key="2">
    <citation type="submission" date="2009-08" db="EMBL/GenBank/DDBJ databases">
        <authorList>
            <person name="Shrivastava S."/>
            <person name="Brinkac L.M."/>
            <person name="Dodson R.J."/>
            <person name="Harkins D.M."/>
            <person name="Durkin A.S."/>
            <person name="Sutton G."/>
        </authorList>
    </citation>
    <scope>NUCLEOTIDE SEQUENCE</scope>
    <source>
        <strain evidence="2">Eklund 17B</strain>
    </source>
</reference>
<organism evidence="2">
    <name type="scientific">Clostridium botulinum (strain Eklund 17B / Type B)</name>
    <dbReference type="NCBI Taxonomy" id="935198"/>
    <lineage>
        <taxon>Bacteria</taxon>
        <taxon>Bacillati</taxon>
        <taxon>Bacillota</taxon>
        <taxon>Clostridia</taxon>
        <taxon>Eubacteriales</taxon>
        <taxon>Clostridiaceae</taxon>
        <taxon>Clostridium</taxon>
    </lineage>
</organism>